<evidence type="ECO:0000256" key="2">
    <source>
        <dbReference type="ARBA" id="ARBA00004370"/>
    </source>
</evidence>
<dbReference type="PANTHER" id="PTHR24286">
    <property type="entry name" value="CYTOCHROME P450 26"/>
    <property type="match status" value="1"/>
</dbReference>
<name>A0A200PPB0_MACCD</name>
<dbReference type="CDD" id="cd11043">
    <property type="entry name" value="CYP90-like"/>
    <property type="match status" value="1"/>
</dbReference>
<keyword evidence="4 12" id="KW-0349">Heme</keyword>
<evidence type="ECO:0000256" key="10">
    <source>
        <dbReference type="ARBA" id="ARBA00023033"/>
    </source>
</evidence>
<dbReference type="Gene3D" id="1.10.630.10">
    <property type="entry name" value="Cytochrome P450"/>
    <property type="match status" value="1"/>
</dbReference>
<dbReference type="FunFam" id="1.10.630.10:FF:000020">
    <property type="entry name" value="Cytochrome P450 family protein"/>
    <property type="match status" value="1"/>
</dbReference>
<keyword evidence="10 13" id="KW-0503">Monooxygenase</keyword>
<keyword evidence="8 13" id="KW-0560">Oxidoreductase</keyword>
<comment type="subcellular location">
    <subcellularLocation>
        <location evidence="2">Membrane</location>
    </subcellularLocation>
</comment>
<evidence type="ECO:0000256" key="4">
    <source>
        <dbReference type="ARBA" id="ARBA00022617"/>
    </source>
</evidence>
<dbReference type="EMBL" id="MVGT01004381">
    <property type="protein sequence ID" value="OVA00040.1"/>
    <property type="molecule type" value="Genomic_DNA"/>
</dbReference>
<comment type="cofactor">
    <cofactor evidence="1 12">
        <name>heme</name>
        <dbReference type="ChEBI" id="CHEBI:30413"/>
    </cofactor>
</comment>
<evidence type="ECO:0000259" key="14">
    <source>
        <dbReference type="Pfam" id="PF13966"/>
    </source>
</evidence>
<dbReference type="GO" id="GO:0016132">
    <property type="term" value="P:brassinosteroid biosynthetic process"/>
    <property type="evidence" value="ECO:0007669"/>
    <property type="project" value="TreeGrafter"/>
</dbReference>
<evidence type="ECO:0000256" key="7">
    <source>
        <dbReference type="ARBA" id="ARBA00022989"/>
    </source>
</evidence>
<dbReference type="OrthoDB" id="1372046at2759"/>
<evidence type="ECO:0000256" key="6">
    <source>
        <dbReference type="ARBA" id="ARBA00022723"/>
    </source>
</evidence>
<dbReference type="OMA" id="VINHEVH"/>
<evidence type="ECO:0000256" key="3">
    <source>
        <dbReference type="ARBA" id="ARBA00010617"/>
    </source>
</evidence>
<dbReference type="InterPro" id="IPR026960">
    <property type="entry name" value="RVT-Znf"/>
</dbReference>
<dbReference type="SUPFAM" id="SSF48264">
    <property type="entry name" value="Cytochrome P450"/>
    <property type="match status" value="1"/>
</dbReference>
<dbReference type="Pfam" id="PF13966">
    <property type="entry name" value="zf-RVT"/>
    <property type="match status" value="1"/>
</dbReference>
<protein>
    <submittedName>
        <fullName evidence="15">Cytochrome P450</fullName>
    </submittedName>
</protein>
<keyword evidence="9 12" id="KW-0408">Iron</keyword>
<dbReference type="InterPro" id="IPR036396">
    <property type="entry name" value="Cyt_P450_sf"/>
</dbReference>
<dbReference type="Pfam" id="PF00067">
    <property type="entry name" value="p450"/>
    <property type="match status" value="1"/>
</dbReference>
<evidence type="ECO:0000256" key="9">
    <source>
        <dbReference type="ARBA" id="ARBA00023004"/>
    </source>
</evidence>
<keyword evidence="16" id="KW-1185">Reference proteome</keyword>
<keyword evidence="7" id="KW-1133">Transmembrane helix</keyword>
<reference evidence="15 16" key="1">
    <citation type="journal article" date="2017" name="Mol. Plant">
        <title>The Genome of Medicinal Plant Macleaya cordata Provides New Insights into Benzylisoquinoline Alkaloids Metabolism.</title>
        <authorList>
            <person name="Liu X."/>
            <person name="Liu Y."/>
            <person name="Huang P."/>
            <person name="Ma Y."/>
            <person name="Qing Z."/>
            <person name="Tang Q."/>
            <person name="Cao H."/>
            <person name="Cheng P."/>
            <person name="Zheng Y."/>
            <person name="Yuan Z."/>
            <person name="Zhou Y."/>
            <person name="Liu J."/>
            <person name="Tang Z."/>
            <person name="Zhuo Y."/>
            <person name="Zhang Y."/>
            <person name="Yu L."/>
            <person name="Huang J."/>
            <person name="Yang P."/>
            <person name="Peng Q."/>
            <person name="Zhang J."/>
            <person name="Jiang W."/>
            <person name="Zhang Z."/>
            <person name="Lin K."/>
            <person name="Ro D.K."/>
            <person name="Chen X."/>
            <person name="Xiong X."/>
            <person name="Shang Y."/>
            <person name="Huang S."/>
            <person name="Zeng J."/>
        </authorList>
    </citation>
    <scope>NUCLEOTIDE SEQUENCE [LARGE SCALE GENOMIC DNA]</scope>
    <source>
        <strain evidence="16">cv. BLH2017</strain>
        <tissue evidence="15">Root</tissue>
    </source>
</reference>
<dbReference type="InterPro" id="IPR001128">
    <property type="entry name" value="Cyt_P450"/>
</dbReference>
<keyword evidence="6 12" id="KW-0479">Metal-binding</keyword>
<dbReference type="GO" id="GO:0033075">
    <property type="term" value="P:isoquinoline alkaloid biosynthetic process"/>
    <property type="evidence" value="ECO:0007669"/>
    <property type="project" value="UniProtKB-ARBA"/>
</dbReference>
<evidence type="ECO:0000256" key="11">
    <source>
        <dbReference type="ARBA" id="ARBA00023136"/>
    </source>
</evidence>
<dbReference type="GO" id="GO:0004497">
    <property type="term" value="F:monooxygenase activity"/>
    <property type="evidence" value="ECO:0007669"/>
    <property type="project" value="UniProtKB-KW"/>
</dbReference>
<dbReference type="STRING" id="56857.A0A200PPB0"/>
<accession>A0A200PPB0</accession>
<dbReference type="InterPro" id="IPR017972">
    <property type="entry name" value="Cyt_P450_CS"/>
</dbReference>
<dbReference type="Proteomes" id="UP000195402">
    <property type="component" value="Unassembled WGS sequence"/>
</dbReference>
<dbReference type="GO" id="GO:0016125">
    <property type="term" value="P:sterol metabolic process"/>
    <property type="evidence" value="ECO:0007669"/>
    <property type="project" value="TreeGrafter"/>
</dbReference>
<feature type="domain" description="Reverse transcriptase zinc-binding" evidence="14">
    <location>
        <begin position="97"/>
        <end position="139"/>
    </location>
</feature>
<evidence type="ECO:0000313" key="16">
    <source>
        <dbReference type="Proteomes" id="UP000195402"/>
    </source>
</evidence>
<evidence type="ECO:0000313" key="15">
    <source>
        <dbReference type="EMBL" id="OVA00040.1"/>
    </source>
</evidence>
<dbReference type="GO" id="GO:0016020">
    <property type="term" value="C:membrane"/>
    <property type="evidence" value="ECO:0007669"/>
    <property type="project" value="UniProtKB-SubCell"/>
</dbReference>
<dbReference type="PRINTS" id="PR00463">
    <property type="entry name" value="EP450I"/>
</dbReference>
<evidence type="ECO:0000256" key="5">
    <source>
        <dbReference type="ARBA" id="ARBA00022692"/>
    </source>
</evidence>
<dbReference type="GO" id="GO:0016705">
    <property type="term" value="F:oxidoreductase activity, acting on paired donors, with incorporation or reduction of molecular oxygen"/>
    <property type="evidence" value="ECO:0007669"/>
    <property type="project" value="InterPro"/>
</dbReference>
<evidence type="ECO:0000256" key="8">
    <source>
        <dbReference type="ARBA" id="ARBA00023002"/>
    </source>
</evidence>
<comment type="similarity">
    <text evidence="3 13">Belongs to the cytochrome P450 family.</text>
</comment>
<gene>
    <name evidence="15" type="ORF">BVC80_1691g3</name>
</gene>
<dbReference type="PROSITE" id="PS00086">
    <property type="entry name" value="CYTOCHROME_P450"/>
    <property type="match status" value="1"/>
</dbReference>
<feature type="binding site" description="axial binding residue" evidence="12">
    <location>
        <position position="589"/>
    </location>
    <ligand>
        <name>heme</name>
        <dbReference type="ChEBI" id="CHEBI:30413"/>
    </ligand>
    <ligandPart>
        <name>Fe</name>
        <dbReference type="ChEBI" id="CHEBI:18248"/>
    </ligandPart>
</feature>
<dbReference type="PANTHER" id="PTHR24286:SF90">
    <property type="entry name" value="CYTOCHROME P450"/>
    <property type="match status" value="1"/>
</dbReference>
<organism evidence="15 16">
    <name type="scientific">Macleaya cordata</name>
    <name type="common">Five-seeded plume-poppy</name>
    <name type="synonym">Bocconia cordata</name>
    <dbReference type="NCBI Taxonomy" id="56857"/>
    <lineage>
        <taxon>Eukaryota</taxon>
        <taxon>Viridiplantae</taxon>
        <taxon>Streptophyta</taxon>
        <taxon>Embryophyta</taxon>
        <taxon>Tracheophyta</taxon>
        <taxon>Spermatophyta</taxon>
        <taxon>Magnoliopsida</taxon>
        <taxon>Ranunculales</taxon>
        <taxon>Papaveraceae</taxon>
        <taxon>Papaveroideae</taxon>
        <taxon>Macleaya</taxon>
    </lineage>
</organism>
<comment type="caution">
    <text evidence="15">The sequence shown here is derived from an EMBL/GenBank/DDBJ whole genome shotgun (WGS) entry which is preliminary data.</text>
</comment>
<proteinExistence type="inferred from homology"/>
<evidence type="ECO:0000256" key="13">
    <source>
        <dbReference type="RuleBase" id="RU000461"/>
    </source>
</evidence>
<keyword evidence="5" id="KW-0812">Transmembrane</keyword>
<dbReference type="PRINTS" id="PR00385">
    <property type="entry name" value="P450"/>
</dbReference>
<dbReference type="InterPro" id="IPR002401">
    <property type="entry name" value="Cyt_P450_E_grp-I"/>
</dbReference>
<dbReference type="InParanoid" id="A0A200PPB0"/>
<keyword evidence="11" id="KW-0472">Membrane</keyword>
<dbReference type="GO" id="GO:0005506">
    <property type="term" value="F:iron ion binding"/>
    <property type="evidence" value="ECO:0007669"/>
    <property type="project" value="InterPro"/>
</dbReference>
<dbReference type="GO" id="GO:0020037">
    <property type="term" value="F:heme binding"/>
    <property type="evidence" value="ECO:0007669"/>
    <property type="project" value="InterPro"/>
</dbReference>
<evidence type="ECO:0000256" key="12">
    <source>
        <dbReference type="PIRSR" id="PIRSR602401-1"/>
    </source>
</evidence>
<dbReference type="GO" id="GO:0010268">
    <property type="term" value="P:brassinosteroid homeostasis"/>
    <property type="evidence" value="ECO:0007669"/>
    <property type="project" value="TreeGrafter"/>
</dbReference>
<dbReference type="AlphaFoldDB" id="A0A200PPB0"/>
<sequence length="611" mass="69465">MSQGVGVWKKILKERDLIFQNSNLEVHYGKSVYFWWDLWCGPSRLKDRFPSIYKISRKKYGAIAYVVSSVDNRVIGMAPMLLESDDVFNCSLANDNVFSANAIRNSLPTVDVLRRRGTTIVNRCWFCLKDEETVPHLFLNWISLCYGRGDMAIIEVKGYGTDCLLQYGGYYGLKEMAGCLMMKIMRWNNPKCNNGGRLPPGSMGFPLIGESIQFFIPTKSLDMPGFIKKRIARYGTLFRTSLAGRPIVVSSDPEFNYFIFQQEGKLVQLWYMDSFSSVVGNVFDVTATNYVHKYIKNVVSNHFGTESLKDQLLPKLEAMANQGLQSWSTQSSVELKESVASMIFDLSSKLLFSYDGSKNPNHNMSKMLNNFVQCVMAFPLNIPGTAFHRCLKDQKMAIKILKDILHERLNAPEKRYGDFLDQIVVDMKKEEFLTEEFVVFLMFGILLASFEAISSAITVGMTLLTDHPLVVKELMEEHEAILKSRNDGESQLTWKEYKSMTFTSHVINETLRMSSVAPGILRKVIKDIHVKGYVIPEGWTIMVVPSALQMNSEKFKDPLIFNPWRWNDIGSNTSVLKSFIPFGGGSRNCAGAEFSRVSMAIFLHVLVTKYR</sequence>
<evidence type="ECO:0000256" key="1">
    <source>
        <dbReference type="ARBA" id="ARBA00001971"/>
    </source>
</evidence>